<dbReference type="AlphaFoldDB" id="A0A5B8SUH8"/>
<accession>A0A5B8SUH8</accession>
<keyword evidence="2" id="KW-1185">Reference proteome</keyword>
<gene>
    <name evidence="1" type="ORF">FGL86_08830</name>
</gene>
<dbReference type="EMBL" id="CP042382">
    <property type="protein sequence ID" value="QEA39165.1"/>
    <property type="molecule type" value="Genomic_DNA"/>
</dbReference>
<organism evidence="1 2">
    <name type="scientific">Pistricoccus aurantiacus</name>
    <dbReference type="NCBI Taxonomy" id="1883414"/>
    <lineage>
        <taxon>Bacteria</taxon>
        <taxon>Pseudomonadati</taxon>
        <taxon>Pseudomonadota</taxon>
        <taxon>Gammaproteobacteria</taxon>
        <taxon>Oceanospirillales</taxon>
        <taxon>Halomonadaceae</taxon>
        <taxon>Pistricoccus</taxon>
    </lineage>
</organism>
<dbReference type="OrthoDB" id="5786500at2"/>
<proteinExistence type="predicted"/>
<evidence type="ECO:0000313" key="2">
    <source>
        <dbReference type="Proteomes" id="UP000321272"/>
    </source>
</evidence>
<sequence>MLLTTLVACADDKPAEIPLSILASQRAAYEDKRVATQRMIFETPRHYWIEDEGLKRVKVFPQERIAPYLGEQIRIVGRFQYGQNEGCKLEMTDRC</sequence>
<protein>
    <submittedName>
        <fullName evidence="1">Glucose-inhibited division protein B</fullName>
    </submittedName>
</protein>
<evidence type="ECO:0000313" key="1">
    <source>
        <dbReference type="EMBL" id="QEA39165.1"/>
    </source>
</evidence>
<reference evidence="1 2" key="1">
    <citation type="submission" date="2019-06" db="EMBL/GenBank/DDBJ databases">
        <title>Genome analyses of bacteria isolated from kimchi.</title>
        <authorList>
            <person name="Lee S."/>
            <person name="Ahn S."/>
            <person name="Roh S."/>
        </authorList>
    </citation>
    <scope>NUCLEOTIDE SEQUENCE [LARGE SCALE GENOMIC DNA]</scope>
    <source>
        <strain evidence="1 2">CBA4606</strain>
    </source>
</reference>
<dbReference type="Proteomes" id="UP000321272">
    <property type="component" value="Chromosome"/>
</dbReference>
<dbReference type="RefSeq" id="WP_147184219.1">
    <property type="nucleotide sequence ID" value="NZ_CP042382.1"/>
</dbReference>
<name>A0A5B8SUH8_9GAMM</name>
<dbReference type="KEGG" id="paur:FGL86_08830"/>